<dbReference type="PANTHER" id="PTHR20426:SF0">
    <property type="entry name" value="18S RRNA AMINOCARBOXYPROPYLTRANSFERASE"/>
    <property type="match status" value="1"/>
</dbReference>
<organism evidence="2 3">
    <name type="scientific">Rhizopus stolonifer</name>
    <name type="common">Rhizopus nigricans</name>
    <dbReference type="NCBI Taxonomy" id="4846"/>
    <lineage>
        <taxon>Eukaryota</taxon>
        <taxon>Fungi</taxon>
        <taxon>Fungi incertae sedis</taxon>
        <taxon>Mucoromycota</taxon>
        <taxon>Mucoromycotina</taxon>
        <taxon>Mucoromycetes</taxon>
        <taxon>Mucorales</taxon>
        <taxon>Mucorineae</taxon>
        <taxon>Rhizopodaceae</taxon>
        <taxon>Rhizopus</taxon>
    </lineage>
</organism>
<proteinExistence type="predicted"/>
<protein>
    <submittedName>
        <fullName evidence="2">Ribosome bioproteinsis protein tsr3</fullName>
    </submittedName>
</protein>
<dbReference type="STRING" id="4846.A0A367ITT5"/>
<accession>A0A367ITT5</accession>
<dbReference type="AlphaFoldDB" id="A0A367ITT5"/>
<evidence type="ECO:0000259" key="1">
    <source>
        <dbReference type="Pfam" id="PF04068"/>
    </source>
</evidence>
<sequence length="92" mass="10329">MLMVATTQNRAGQSRLGKETLGSKFDRYAKASYMTPGEESLGSLEESNRSNIPMPVAMWDFKHCDPKRCSGVKLARCDMLKTLKLGQRFRGI</sequence>
<dbReference type="OrthoDB" id="10262062at2759"/>
<evidence type="ECO:0000313" key="2">
    <source>
        <dbReference type="EMBL" id="RCH81078.1"/>
    </source>
</evidence>
<dbReference type="InterPro" id="IPR007209">
    <property type="entry name" value="RNaseL-inhib-like_metal-bd_dom"/>
</dbReference>
<name>A0A367ITT5_RHIST</name>
<comment type="caution">
    <text evidence="2">The sequence shown here is derived from an EMBL/GenBank/DDBJ whole genome shotgun (WGS) entry which is preliminary data.</text>
</comment>
<gene>
    <name evidence="2" type="primary">TSR3</name>
    <name evidence="2" type="ORF">CU098_000205</name>
</gene>
<dbReference type="InterPro" id="IPR022968">
    <property type="entry name" value="Tsr3-like"/>
</dbReference>
<dbReference type="EMBL" id="PJQM01005679">
    <property type="protein sequence ID" value="RCH81078.1"/>
    <property type="molecule type" value="Genomic_DNA"/>
</dbReference>
<dbReference type="GO" id="GO:0030490">
    <property type="term" value="P:maturation of SSU-rRNA"/>
    <property type="evidence" value="ECO:0007669"/>
    <property type="project" value="TreeGrafter"/>
</dbReference>
<feature type="non-terminal residue" evidence="2">
    <location>
        <position position="92"/>
    </location>
</feature>
<dbReference type="Pfam" id="PF04068">
    <property type="entry name" value="Fer4_RLI"/>
    <property type="match status" value="1"/>
</dbReference>
<dbReference type="GO" id="GO:0106388">
    <property type="term" value="F:rRNA small subunit aminocarboxypropyltransferase activity"/>
    <property type="evidence" value="ECO:0007669"/>
    <property type="project" value="InterPro"/>
</dbReference>
<keyword evidence="3" id="KW-1185">Reference proteome</keyword>
<feature type="domain" description="RNase L inhibitor RLI-like possible metal-binding" evidence="1">
    <location>
        <begin position="54"/>
        <end position="88"/>
    </location>
</feature>
<evidence type="ECO:0000313" key="3">
    <source>
        <dbReference type="Proteomes" id="UP000253551"/>
    </source>
</evidence>
<reference evidence="2 3" key="1">
    <citation type="journal article" date="2018" name="G3 (Bethesda)">
        <title>Phylogenetic and Phylogenomic Definition of Rhizopus Species.</title>
        <authorList>
            <person name="Gryganskyi A.P."/>
            <person name="Golan J."/>
            <person name="Dolatabadi S."/>
            <person name="Mondo S."/>
            <person name="Robb S."/>
            <person name="Idnurm A."/>
            <person name="Muszewska A."/>
            <person name="Steczkiewicz K."/>
            <person name="Masonjones S."/>
            <person name="Liao H.L."/>
            <person name="Gajdeczka M.T."/>
            <person name="Anike F."/>
            <person name="Vuek A."/>
            <person name="Anishchenko I.M."/>
            <person name="Voigt K."/>
            <person name="de Hoog G.S."/>
            <person name="Smith M.E."/>
            <person name="Heitman J."/>
            <person name="Vilgalys R."/>
            <person name="Stajich J.E."/>
        </authorList>
    </citation>
    <scope>NUCLEOTIDE SEQUENCE [LARGE SCALE GENOMIC DNA]</scope>
    <source>
        <strain evidence="2 3">LSU 92-RS-03</strain>
    </source>
</reference>
<dbReference type="Proteomes" id="UP000253551">
    <property type="component" value="Unassembled WGS sequence"/>
</dbReference>
<dbReference type="PANTHER" id="PTHR20426">
    <property type="entry name" value="RIBOSOME BIOGENESIS PROTEIN TSR3 HOMOLOG"/>
    <property type="match status" value="1"/>
</dbReference>